<reference evidence="7 8" key="1">
    <citation type="submission" date="2015-09" db="EMBL/GenBank/DDBJ databases">
        <title>Draft genome sequence of Kouleothrix aurantiaca JCM 19913.</title>
        <authorList>
            <person name="Hemp J."/>
        </authorList>
    </citation>
    <scope>NUCLEOTIDE SEQUENCE [LARGE SCALE GENOMIC DNA]</scope>
    <source>
        <strain evidence="7 8">COM-B</strain>
    </source>
</reference>
<keyword evidence="5 6" id="KW-0472">Membrane</keyword>
<evidence type="ECO:0000256" key="1">
    <source>
        <dbReference type="ARBA" id="ARBA00004651"/>
    </source>
</evidence>
<keyword evidence="4 6" id="KW-1133">Transmembrane helix</keyword>
<gene>
    <name evidence="7" type="ORF">SE17_29690</name>
</gene>
<feature type="transmembrane region" description="Helical" evidence="6">
    <location>
        <begin position="29"/>
        <end position="46"/>
    </location>
</feature>
<keyword evidence="2" id="KW-1003">Cell membrane</keyword>
<accession>A0A0P9H7Z2</accession>
<feature type="transmembrane region" description="Helical" evidence="6">
    <location>
        <begin position="58"/>
        <end position="78"/>
    </location>
</feature>
<dbReference type="InterPro" id="IPR005538">
    <property type="entry name" value="LrgA/CidA"/>
</dbReference>
<keyword evidence="3 6" id="KW-0812">Transmembrane</keyword>
<dbReference type="PANTHER" id="PTHR33931:SF2">
    <property type="entry name" value="HOLIN-LIKE PROTEIN CIDA"/>
    <property type="match status" value="1"/>
</dbReference>
<evidence type="ECO:0000256" key="6">
    <source>
        <dbReference type="SAM" id="Phobius"/>
    </source>
</evidence>
<name>A0A0P9H7Z2_9CHLR</name>
<dbReference type="AlphaFoldDB" id="A0A0P9H7Z2"/>
<comment type="subcellular location">
    <subcellularLocation>
        <location evidence="1">Cell membrane</location>
        <topology evidence="1">Multi-pass membrane protein</topology>
    </subcellularLocation>
</comment>
<evidence type="ECO:0000256" key="3">
    <source>
        <dbReference type="ARBA" id="ARBA00022692"/>
    </source>
</evidence>
<dbReference type="Proteomes" id="UP000050509">
    <property type="component" value="Unassembled WGS sequence"/>
</dbReference>
<dbReference type="PANTHER" id="PTHR33931">
    <property type="entry name" value="HOLIN-LIKE PROTEIN CIDA-RELATED"/>
    <property type="match status" value="1"/>
</dbReference>
<feature type="transmembrane region" description="Helical" evidence="6">
    <location>
        <begin position="84"/>
        <end position="109"/>
    </location>
</feature>
<organism evidence="7 8">
    <name type="scientific">Kouleothrix aurantiaca</name>
    <dbReference type="NCBI Taxonomy" id="186479"/>
    <lineage>
        <taxon>Bacteria</taxon>
        <taxon>Bacillati</taxon>
        <taxon>Chloroflexota</taxon>
        <taxon>Chloroflexia</taxon>
        <taxon>Chloroflexales</taxon>
        <taxon>Roseiflexineae</taxon>
        <taxon>Roseiflexaceae</taxon>
        <taxon>Kouleothrix</taxon>
    </lineage>
</organism>
<keyword evidence="8" id="KW-1185">Reference proteome</keyword>
<evidence type="ECO:0000313" key="8">
    <source>
        <dbReference type="Proteomes" id="UP000050509"/>
    </source>
</evidence>
<evidence type="ECO:0000256" key="2">
    <source>
        <dbReference type="ARBA" id="ARBA00022475"/>
    </source>
</evidence>
<sequence>MIGAMMTLLAFQLAGEVIARALALPLPGPVLGMLLLFAALLVRGGVPAPLRTVGQSLLNHLSLLFVPAGVGIMAHIALLRAAWLPIAATLALSTLATLAVAALTLKLLLRGQRGGPA</sequence>
<evidence type="ECO:0000313" key="7">
    <source>
        <dbReference type="EMBL" id="KPV49960.1"/>
    </source>
</evidence>
<dbReference type="EMBL" id="LJCR01001654">
    <property type="protein sequence ID" value="KPV49960.1"/>
    <property type="molecule type" value="Genomic_DNA"/>
</dbReference>
<evidence type="ECO:0008006" key="9">
    <source>
        <dbReference type="Google" id="ProtNLM"/>
    </source>
</evidence>
<evidence type="ECO:0000256" key="5">
    <source>
        <dbReference type="ARBA" id="ARBA00023136"/>
    </source>
</evidence>
<evidence type="ECO:0000256" key="4">
    <source>
        <dbReference type="ARBA" id="ARBA00022989"/>
    </source>
</evidence>
<protein>
    <recommendedName>
        <fullName evidence="9">Murein hydrolase transporter LrgA</fullName>
    </recommendedName>
</protein>
<dbReference type="GO" id="GO:0005886">
    <property type="term" value="C:plasma membrane"/>
    <property type="evidence" value="ECO:0007669"/>
    <property type="project" value="UniProtKB-SubCell"/>
</dbReference>
<proteinExistence type="predicted"/>
<dbReference type="Pfam" id="PF03788">
    <property type="entry name" value="LrgA"/>
    <property type="match status" value="1"/>
</dbReference>
<dbReference type="PATRIC" id="fig|186479.3.peg.2553"/>
<comment type="caution">
    <text evidence="7">The sequence shown here is derived from an EMBL/GenBank/DDBJ whole genome shotgun (WGS) entry which is preliminary data.</text>
</comment>